<comment type="caution">
    <text evidence="1">The sequence shown here is derived from an EMBL/GenBank/DDBJ whole genome shotgun (WGS) entry which is preliminary data.</text>
</comment>
<dbReference type="AlphaFoldDB" id="A0A4U1KZA6"/>
<dbReference type="Proteomes" id="UP000309542">
    <property type="component" value="Unassembled WGS sequence"/>
</dbReference>
<evidence type="ECO:0000313" key="1">
    <source>
        <dbReference type="EMBL" id="TKD49186.1"/>
    </source>
</evidence>
<evidence type="ECO:0000313" key="2">
    <source>
        <dbReference type="Proteomes" id="UP000309542"/>
    </source>
</evidence>
<protein>
    <submittedName>
        <fullName evidence="1">Uncharacterized protein</fullName>
    </submittedName>
</protein>
<proteinExistence type="predicted"/>
<dbReference type="PROSITE" id="PS51257">
    <property type="entry name" value="PROKAR_LIPOPROTEIN"/>
    <property type="match status" value="1"/>
</dbReference>
<gene>
    <name evidence="1" type="ORF">FBF73_07465</name>
</gene>
<dbReference type="EMBL" id="SWFJ01000009">
    <property type="protein sequence ID" value="TKD49186.1"/>
    <property type="molecule type" value="Genomic_DNA"/>
</dbReference>
<accession>A0A4U1KZA6</accession>
<organism evidence="1 2">
    <name type="scientific">Streptococcus mitis</name>
    <dbReference type="NCBI Taxonomy" id="28037"/>
    <lineage>
        <taxon>Bacteria</taxon>
        <taxon>Bacillati</taxon>
        <taxon>Bacillota</taxon>
        <taxon>Bacilli</taxon>
        <taxon>Lactobacillales</taxon>
        <taxon>Streptococcaceae</taxon>
        <taxon>Streptococcus</taxon>
        <taxon>Streptococcus mitis group</taxon>
    </lineage>
</organism>
<name>A0A4U1KZA6_STRMT</name>
<sequence length="92" mass="10916">MLVQLGKAKRLFQFLLVVMFLFLLSGCRSSLNRIEIGDEIYFWTVEQNLDTEEFESVKVTGIVSQVVEYEDYYIVRLQGDIRPYQIDKDKFH</sequence>
<reference evidence="1 2" key="1">
    <citation type="submission" date="2019-04" db="EMBL/GenBank/DDBJ databases">
        <title>Genome sequence of Streptococcus mitis strain ColumbLawn.</title>
        <authorList>
            <person name="Mungovan B.A."/>
            <person name="Maclea K.S."/>
        </authorList>
    </citation>
    <scope>NUCLEOTIDE SEQUENCE [LARGE SCALE GENOMIC DNA]</scope>
    <source>
        <strain evidence="1 2">ColumbLawn</strain>
    </source>
</reference>